<evidence type="ECO:0000256" key="6">
    <source>
        <dbReference type="ARBA" id="ARBA00023136"/>
    </source>
</evidence>
<comment type="function">
    <text evidence="8">May be involved in iron transport and iron homeostasis.</text>
</comment>
<dbReference type="GO" id="GO:0016020">
    <property type="term" value="C:membrane"/>
    <property type="evidence" value="ECO:0007669"/>
    <property type="project" value="UniProtKB-SubCell"/>
</dbReference>
<comment type="caution">
    <text evidence="8">Lacks conserved residue(s) required for the propagation of feature annotation.</text>
</comment>
<comment type="subcellular location">
    <subcellularLocation>
        <location evidence="1 8">Membrane</location>
        <topology evidence="1 8">Multi-pass membrane protein</topology>
    </subcellularLocation>
</comment>
<accession>A0AAV3QNP9</accession>
<evidence type="ECO:0000256" key="7">
    <source>
        <dbReference type="ARBA" id="ARBA00044504"/>
    </source>
</evidence>
<feature type="transmembrane region" description="Helical" evidence="8">
    <location>
        <begin position="163"/>
        <end position="183"/>
    </location>
</feature>
<comment type="similarity">
    <text evidence="2 8">Belongs to the ferroportin (FP) (TC 2.A.100) family. SLC40A subfamily.</text>
</comment>
<feature type="transmembrane region" description="Helical" evidence="8">
    <location>
        <begin position="374"/>
        <end position="394"/>
    </location>
</feature>
<evidence type="ECO:0000313" key="10">
    <source>
        <dbReference type="Proteomes" id="UP001454036"/>
    </source>
</evidence>
<evidence type="ECO:0000256" key="1">
    <source>
        <dbReference type="ARBA" id="ARBA00004141"/>
    </source>
</evidence>
<dbReference type="GO" id="GO:0005381">
    <property type="term" value="F:iron ion transmembrane transporter activity"/>
    <property type="evidence" value="ECO:0007669"/>
    <property type="project" value="UniProtKB-UniRule"/>
</dbReference>
<dbReference type="PANTHER" id="PTHR11660:SF53">
    <property type="entry name" value="SOLUTE CARRIER FAMILY 40 MEMBER 3, CHLOROPLASTIC"/>
    <property type="match status" value="1"/>
</dbReference>
<dbReference type="InterPro" id="IPR036259">
    <property type="entry name" value="MFS_trans_sf"/>
</dbReference>
<organism evidence="9 10">
    <name type="scientific">Lithospermum erythrorhizon</name>
    <name type="common">Purple gromwell</name>
    <name type="synonym">Lithospermum officinale var. erythrorhizon</name>
    <dbReference type="NCBI Taxonomy" id="34254"/>
    <lineage>
        <taxon>Eukaryota</taxon>
        <taxon>Viridiplantae</taxon>
        <taxon>Streptophyta</taxon>
        <taxon>Embryophyta</taxon>
        <taxon>Tracheophyta</taxon>
        <taxon>Spermatophyta</taxon>
        <taxon>Magnoliopsida</taxon>
        <taxon>eudicotyledons</taxon>
        <taxon>Gunneridae</taxon>
        <taxon>Pentapetalae</taxon>
        <taxon>asterids</taxon>
        <taxon>lamiids</taxon>
        <taxon>Boraginales</taxon>
        <taxon>Boraginaceae</taxon>
        <taxon>Boraginoideae</taxon>
        <taxon>Lithospermeae</taxon>
        <taxon>Lithospermum</taxon>
    </lineage>
</organism>
<keyword evidence="3 8" id="KW-0813">Transport</keyword>
<dbReference type="PANTHER" id="PTHR11660">
    <property type="entry name" value="SOLUTE CARRIER FAMILY 40 MEMBER"/>
    <property type="match status" value="1"/>
</dbReference>
<comment type="similarity">
    <text evidence="7">Belongs to the major facilitator superfamily. Phosphate:H(+) symporter (TC 2.A.1.9) family.</text>
</comment>
<feature type="transmembrane region" description="Helical" evidence="8">
    <location>
        <begin position="345"/>
        <end position="368"/>
    </location>
</feature>
<reference evidence="9 10" key="1">
    <citation type="submission" date="2024-01" db="EMBL/GenBank/DDBJ databases">
        <title>The complete chloroplast genome sequence of Lithospermum erythrorhizon: insights into the phylogenetic relationship among Boraginaceae species and the maternal lineages of purple gromwells.</title>
        <authorList>
            <person name="Okada T."/>
            <person name="Watanabe K."/>
        </authorList>
    </citation>
    <scope>NUCLEOTIDE SEQUENCE [LARGE SCALE GENOMIC DNA]</scope>
</reference>
<dbReference type="Proteomes" id="UP001454036">
    <property type="component" value="Unassembled WGS sequence"/>
</dbReference>
<feature type="transmembrane region" description="Helical" evidence="8">
    <location>
        <begin position="246"/>
        <end position="266"/>
    </location>
</feature>
<keyword evidence="6 8" id="KW-0472">Membrane</keyword>
<gene>
    <name evidence="9" type="ORF">LIER_39873</name>
</gene>
<dbReference type="Pfam" id="PF06963">
    <property type="entry name" value="FPN1"/>
    <property type="match status" value="1"/>
</dbReference>
<dbReference type="InterPro" id="IPR009716">
    <property type="entry name" value="Ferroportin-1"/>
</dbReference>
<evidence type="ECO:0000256" key="5">
    <source>
        <dbReference type="ARBA" id="ARBA00022989"/>
    </source>
</evidence>
<dbReference type="EMBL" id="BAABME010022055">
    <property type="protein sequence ID" value="GAA0164896.1"/>
    <property type="molecule type" value="Genomic_DNA"/>
</dbReference>
<evidence type="ECO:0000256" key="3">
    <source>
        <dbReference type="ARBA" id="ARBA00022448"/>
    </source>
</evidence>
<evidence type="ECO:0000256" key="4">
    <source>
        <dbReference type="ARBA" id="ARBA00022692"/>
    </source>
</evidence>
<feature type="transmembrane region" description="Helical" evidence="8">
    <location>
        <begin position="278"/>
        <end position="296"/>
    </location>
</feature>
<name>A0AAV3QNP9_LITER</name>
<evidence type="ECO:0000313" key="9">
    <source>
        <dbReference type="EMBL" id="GAA0164896.1"/>
    </source>
</evidence>
<feature type="transmembrane region" description="Helical" evidence="8">
    <location>
        <begin position="406"/>
        <end position="426"/>
    </location>
</feature>
<keyword evidence="8" id="KW-0406">Ion transport</keyword>
<comment type="caution">
    <text evidence="9">The sequence shown here is derived from an EMBL/GenBank/DDBJ whole genome shotgun (WGS) entry which is preliminary data.</text>
</comment>
<keyword evidence="5 8" id="KW-1133">Transmembrane helix</keyword>
<dbReference type="AlphaFoldDB" id="A0AAV3QNP9"/>
<feature type="transmembrane region" description="Helical" evidence="8">
    <location>
        <begin position="130"/>
        <end position="151"/>
    </location>
</feature>
<proteinExistence type="inferred from homology"/>
<keyword evidence="4 8" id="KW-0812">Transmembrane</keyword>
<dbReference type="CDD" id="cd17480">
    <property type="entry name" value="MFS_SLC40A1_like"/>
    <property type="match status" value="1"/>
</dbReference>
<evidence type="ECO:0000256" key="8">
    <source>
        <dbReference type="RuleBase" id="RU365065"/>
    </source>
</evidence>
<protein>
    <recommendedName>
        <fullName evidence="8">Solute carrier family 40 member</fullName>
    </recommendedName>
</protein>
<sequence length="537" mass="58165">MGMIGQNELSRFIIRKSDIPSAYWFRRRNRLRCWTPELQSCCFLILSQNSVIMMRRRCSIVDVDHRITYVDSLLTSLHVLSEEQQNMIAETPAHPAGLAALYANCLAGNLVEQLWTFSCPAAIALLHPSLLPVAILGFISKLAVIVGGPLVGKLMDYFPRVTSYNTLSIVQAAAQLLSVAMIIHAHKIHSGASPSLLLQPWFVVLVLAGAVERLSGLALGVAMERDWIVLLAGINRPIALAQANAIINRIDLLCEIAGASLFGILFSRYEPVICLKLAANFMVWALPLTIILTWLTNKLSFGVLDRAPCCRSSSEGSFFDDGNIVETIKSGWVEYMKQPVLPASLACVLLYFNVVLAPGGLMTAFLTHRGLNPSIIGGFSGLCALMGVTATFLSADMVKRLGILKAGAAGLLLQASLLTIAVAVYWTGSLSRQMPLMFFLSLIVLSRLGHMSYDVLGAQIIQTGIPPSKANLIGTTEVSVASLAECLMLGIAIIANDVSHFGFLAVLSLLSVVGSAWLFCRWLSNPTDTQRALFSFG</sequence>
<feature type="transmembrane region" description="Helical" evidence="8">
    <location>
        <begin position="501"/>
        <end position="523"/>
    </location>
</feature>
<keyword evidence="10" id="KW-1185">Reference proteome</keyword>
<evidence type="ECO:0000256" key="2">
    <source>
        <dbReference type="ARBA" id="ARBA00006279"/>
    </source>
</evidence>
<feature type="transmembrane region" description="Helical" evidence="8">
    <location>
        <begin position="470"/>
        <end position="495"/>
    </location>
</feature>
<dbReference type="SUPFAM" id="SSF103473">
    <property type="entry name" value="MFS general substrate transporter"/>
    <property type="match status" value="1"/>
</dbReference>